<dbReference type="GO" id="GO:0043590">
    <property type="term" value="C:bacterial nucleoid"/>
    <property type="evidence" value="ECO:0007669"/>
    <property type="project" value="UniProtKB-UniRule"/>
</dbReference>
<dbReference type="AlphaFoldDB" id="A0A494XRF7"/>
<keyword evidence="2 4" id="KW-0963">Cytoplasm</keyword>
<evidence type="ECO:0000313" key="7">
    <source>
        <dbReference type="Proteomes" id="UP000280434"/>
    </source>
</evidence>
<dbReference type="InterPro" id="IPR004401">
    <property type="entry name" value="YbaB/EbfC"/>
</dbReference>
<dbReference type="Gene3D" id="3.30.1310.10">
    <property type="entry name" value="Nucleoid-associated protein YbaB-like domain"/>
    <property type="match status" value="1"/>
</dbReference>
<dbReference type="Proteomes" id="UP000280434">
    <property type="component" value="Unassembled WGS sequence"/>
</dbReference>
<comment type="subunit">
    <text evidence="1 4">Homodimer.</text>
</comment>
<sequence>MMKGQLAGLMKQAQQMQENMKKMQEQLAEIEVEGQSGAGLVKVLMTCKNDVRRVTIDPSLLADDKDMLEDLVAAAFNDAVRKAEATAQEKMGGMTAGLPLPPGFKLPF</sequence>
<dbReference type="PIRSF" id="PIRSF004555">
    <property type="entry name" value="UCP004555"/>
    <property type="match status" value="1"/>
</dbReference>
<organism evidence="6 7">
    <name type="scientific">Trinickia fusca</name>
    <dbReference type="NCBI Taxonomy" id="2419777"/>
    <lineage>
        <taxon>Bacteria</taxon>
        <taxon>Pseudomonadati</taxon>
        <taxon>Pseudomonadota</taxon>
        <taxon>Betaproteobacteria</taxon>
        <taxon>Burkholderiales</taxon>
        <taxon>Burkholderiaceae</taxon>
        <taxon>Trinickia</taxon>
    </lineage>
</organism>
<evidence type="ECO:0000256" key="3">
    <source>
        <dbReference type="ARBA" id="ARBA00023125"/>
    </source>
</evidence>
<dbReference type="EMBL" id="RBZV01000001">
    <property type="protein sequence ID" value="RKP52412.1"/>
    <property type="molecule type" value="Genomic_DNA"/>
</dbReference>
<dbReference type="InterPro" id="IPR036894">
    <property type="entry name" value="YbaB-like_sf"/>
</dbReference>
<gene>
    <name evidence="6" type="ORF">D7S89_02500</name>
</gene>
<evidence type="ECO:0000256" key="1">
    <source>
        <dbReference type="ARBA" id="ARBA00011738"/>
    </source>
</evidence>
<dbReference type="GO" id="GO:0003677">
    <property type="term" value="F:DNA binding"/>
    <property type="evidence" value="ECO:0007669"/>
    <property type="project" value="UniProtKB-UniRule"/>
</dbReference>
<reference evidence="6 7" key="1">
    <citation type="submission" date="2018-10" db="EMBL/GenBank/DDBJ databases">
        <title>Paraburkholderia sp. 7MK8-2, isolated from soil.</title>
        <authorList>
            <person name="Gao Z.-H."/>
            <person name="Qiu L.-H."/>
        </authorList>
    </citation>
    <scope>NUCLEOTIDE SEQUENCE [LARGE SCALE GENOMIC DNA]</scope>
    <source>
        <strain evidence="6 7">7MK8-2</strain>
    </source>
</reference>
<accession>A0A494XRF7</accession>
<dbReference type="OrthoDB" id="9808738at2"/>
<keyword evidence="3 4" id="KW-0238">DNA-binding</keyword>
<comment type="caution">
    <text evidence="6">The sequence shown here is derived from an EMBL/GenBank/DDBJ whole genome shotgun (WGS) entry which is preliminary data.</text>
</comment>
<dbReference type="RefSeq" id="WP_121275273.1">
    <property type="nucleotide sequence ID" value="NZ_RBZV01000001.1"/>
</dbReference>
<dbReference type="PANTHER" id="PTHR33449:SF1">
    <property type="entry name" value="NUCLEOID-ASSOCIATED PROTEIN YBAB"/>
    <property type="match status" value="1"/>
</dbReference>
<comment type="function">
    <text evidence="4">Binds to DNA and alters its conformation. May be involved in regulation of gene expression, nucleoid organization and DNA protection.</text>
</comment>
<dbReference type="Pfam" id="PF02575">
    <property type="entry name" value="YbaB_DNA_bd"/>
    <property type="match status" value="1"/>
</dbReference>
<protein>
    <recommendedName>
        <fullName evidence="4">Nucleoid-associated protein D7S89_02500</fullName>
    </recommendedName>
</protein>
<proteinExistence type="inferred from homology"/>
<dbReference type="HAMAP" id="MF_00274">
    <property type="entry name" value="DNA_YbaB_EbfC"/>
    <property type="match status" value="1"/>
</dbReference>
<dbReference type="NCBIfam" id="TIGR00103">
    <property type="entry name" value="DNA_YbaB_EbfC"/>
    <property type="match status" value="1"/>
</dbReference>
<dbReference type="PANTHER" id="PTHR33449">
    <property type="entry name" value="NUCLEOID-ASSOCIATED PROTEIN YBAB"/>
    <property type="match status" value="1"/>
</dbReference>
<feature type="coiled-coil region" evidence="5">
    <location>
        <begin position="6"/>
        <end position="33"/>
    </location>
</feature>
<keyword evidence="7" id="KW-1185">Reference proteome</keyword>
<evidence type="ECO:0000256" key="5">
    <source>
        <dbReference type="SAM" id="Coils"/>
    </source>
</evidence>
<comment type="subcellular location">
    <subcellularLocation>
        <location evidence="4">Cytoplasm</location>
        <location evidence="4">Nucleoid</location>
    </subcellularLocation>
</comment>
<evidence type="ECO:0000313" key="6">
    <source>
        <dbReference type="EMBL" id="RKP52412.1"/>
    </source>
</evidence>
<dbReference type="GO" id="GO:0005829">
    <property type="term" value="C:cytosol"/>
    <property type="evidence" value="ECO:0007669"/>
    <property type="project" value="TreeGrafter"/>
</dbReference>
<evidence type="ECO:0000256" key="2">
    <source>
        <dbReference type="ARBA" id="ARBA00022490"/>
    </source>
</evidence>
<keyword evidence="5" id="KW-0175">Coiled coil</keyword>
<dbReference type="FunFam" id="3.30.1310.10:FF:000001">
    <property type="entry name" value="Nucleoid-associated protein YbaB"/>
    <property type="match status" value="1"/>
</dbReference>
<comment type="similarity">
    <text evidence="4">Belongs to the YbaB/EbfC family.</text>
</comment>
<dbReference type="SUPFAM" id="SSF82607">
    <property type="entry name" value="YbaB-like"/>
    <property type="match status" value="1"/>
</dbReference>
<evidence type="ECO:0000256" key="4">
    <source>
        <dbReference type="HAMAP-Rule" id="MF_00274"/>
    </source>
</evidence>
<name>A0A494XRF7_9BURK</name>